<reference evidence="1" key="1">
    <citation type="journal article" date="2015" name="Nature">
        <title>Complex archaea that bridge the gap between prokaryotes and eukaryotes.</title>
        <authorList>
            <person name="Spang A."/>
            <person name="Saw J.H."/>
            <person name="Jorgensen S.L."/>
            <person name="Zaremba-Niedzwiedzka K."/>
            <person name="Martijn J."/>
            <person name="Lind A.E."/>
            <person name="van Eijk R."/>
            <person name="Schleper C."/>
            <person name="Guy L."/>
            <person name="Ettema T.J."/>
        </authorList>
    </citation>
    <scope>NUCLEOTIDE SEQUENCE</scope>
</reference>
<name>A0A0F9BGE6_9ZZZZ</name>
<dbReference type="AlphaFoldDB" id="A0A0F9BGE6"/>
<comment type="caution">
    <text evidence="1">The sequence shown here is derived from an EMBL/GenBank/DDBJ whole genome shotgun (WGS) entry which is preliminary data.</text>
</comment>
<evidence type="ECO:0000313" key="1">
    <source>
        <dbReference type="EMBL" id="KKL20969.1"/>
    </source>
</evidence>
<sequence>MSIETSFIGRLVERIADMDFEVRPVKRSSSWTIGLYQHGYSLPWGDGGEGDTLEEALIDTLDILIKADV</sequence>
<gene>
    <name evidence="1" type="ORF">LCGC14_2450140</name>
</gene>
<dbReference type="EMBL" id="LAZR01037899">
    <property type="protein sequence ID" value="KKL20969.1"/>
    <property type="molecule type" value="Genomic_DNA"/>
</dbReference>
<protein>
    <submittedName>
        <fullName evidence="1">Uncharacterized protein</fullName>
    </submittedName>
</protein>
<accession>A0A0F9BGE6</accession>
<proteinExistence type="predicted"/>
<organism evidence="1">
    <name type="scientific">marine sediment metagenome</name>
    <dbReference type="NCBI Taxonomy" id="412755"/>
    <lineage>
        <taxon>unclassified sequences</taxon>
        <taxon>metagenomes</taxon>
        <taxon>ecological metagenomes</taxon>
    </lineage>
</organism>